<feature type="domain" description="GOLD" evidence="12">
    <location>
        <begin position="42"/>
        <end position="130"/>
    </location>
</feature>
<evidence type="ECO:0000259" key="12">
    <source>
        <dbReference type="PROSITE" id="PS50866"/>
    </source>
</evidence>
<dbReference type="AlphaFoldDB" id="A0AAV6VPG9"/>
<evidence type="ECO:0000256" key="11">
    <source>
        <dbReference type="SAM" id="SignalP"/>
    </source>
</evidence>
<protein>
    <recommendedName>
        <fullName evidence="12">GOLD domain-containing protein</fullName>
    </recommendedName>
</protein>
<evidence type="ECO:0000256" key="3">
    <source>
        <dbReference type="ARBA" id="ARBA00022473"/>
    </source>
</evidence>
<evidence type="ECO:0000256" key="2">
    <source>
        <dbReference type="ARBA" id="ARBA00007104"/>
    </source>
</evidence>
<comment type="caution">
    <text evidence="13">The sequence shown here is derived from an EMBL/GenBank/DDBJ whole genome shotgun (WGS) entry which is preliminary data.</text>
</comment>
<dbReference type="InterPro" id="IPR015720">
    <property type="entry name" value="Emp24-like"/>
</dbReference>
<keyword evidence="3" id="KW-0217">Developmental protein</keyword>
<dbReference type="InterPro" id="IPR009038">
    <property type="entry name" value="GOLD_dom"/>
</dbReference>
<comment type="similarity">
    <text evidence="2 9">Belongs to the EMP24/GP25L family.</text>
</comment>
<dbReference type="GO" id="GO:0012505">
    <property type="term" value="C:endomembrane system"/>
    <property type="evidence" value="ECO:0007669"/>
    <property type="project" value="UniProtKB-SubCell"/>
</dbReference>
<evidence type="ECO:0000256" key="4">
    <source>
        <dbReference type="ARBA" id="ARBA00022692"/>
    </source>
</evidence>
<feature type="transmembrane region" description="Helical" evidence="10">
    <location>
        <begin position="200"/>
        <end position="220"/>
    </location>
</feature>
<feature type="signal peptide" evidence="11">
    <location>
        <begin position="1"/>
        <end position="21"/>
    </location>
</feature>
<dbReference type="Pfam" id="PF01105">
    <property type="entry name" value="EMP24_GP25L"/>
    <property type="match status" value="1"/>
</dbReference>
<keyword evidence="6 10" id="KW-1133">Transmembrane helix</keyword>
<dbReference type="GO" id="GO:0016020">
    <property type="term" value="C:membrane"/>
    <property type="evidence" value="ECO:0007669"/>
    <property type="project" value="UniProtKB-SubCell"/>
</dbReference>
<dbReference type="SUPFAM" id="SSF101576">
    <property type="entry name" value="Supernatant protein factor (SPF), C-terminal domain"/>
    <property type="match status" value="1"/>
</dbReference>
<gene>
    <name evidence="13" type="ORF">JTE90_026490</name>
</gene>
<evidence type="ECO:0000313" key="13">
    <source>
        <dbReference type="EMBL" id="KAG8198592.1"/>
    </source>
</evidence>
<dbReference type="InterPro" id="IPR036598">
    <property type="entry name" value="GOLD_dom_sf"/>
</dbReference>
<proteinExistence type="inferred from homology"/>
<evidence type="ECO:0000256" key="9">
    <source>
        <dbReference type="RuleBase" id="RU003827"/>
    </source>
</evidence>
<evidence type="ECO:0000256" key="5">
    <source>
        <dbReference type="ARBA" id="ARBA00022729"/>
    </source>
</evidence>
<keyword evidence="7 10" id="KW-0472">Membrane</keyword>
<dbReference type="PANTHER" id="PTHR22811">
    <property type="entry name" value="TRANSMEMBRANE EMP24 DOMAIN-CONTAINING PROTEIN"/>
    <property type="match status" value="1"/>
</dbReference>
<evidence type="ECO:0000256" key="6">
    <source>
        <dbReference type="ARBA" id="ARBA00022989"/>
    </source>
</evidence>
<reference evidence="13 14" key="1">
    <citation type="journal article" date="2022" name="Nat. Ecol. Evol.">
        <title>A masculinizing supergene underlies an exaggerated male reproductive morph in a spider.</title>
        <authorList>
            <person name="Hendrickx F."/>
            <person name="De Corte Z."/>
            <person name="Sonet G."/>
            <person name="Van Belleghem S.M."/>
            <person name="Kostlbacher S."/>
            <person name="Vangestel C."/>
        </authorList>
    </citation>
    <scope>NUCLEOTIDE SEQUENCE [LARGE SCALE GENOMIC DNA]</scope>
    <source>
        <strain evidence="13">W744_W776</strain>
    </source>
</reference>
<evidence type="ECO:0000256" key="1">
    <source>
        <dbReference type="ARBA" id="ARBA00004479"/>
    </source>
</evidence>
<dbReference type="PROSITE" id="PS50866">
    <property type="entry name" value="GOLD"/>
    <property type="match status" value="1"/>
</dbReference>
<sequence>MAGCWNGIVIIIASLYGSIFAHDPKFDLADIEFTTIVKANSEECFYQYAKPKQTLRFEYRVVDSGLTSLNRDLKISFSVRTPKGKTIIKEIEKTQAIKKHDVLESGDYEMCLDNKFSQFTSKTVYLEVSIDVDSEGYRWTLFNEALEKDKLKNDTISLLKRTANKVKGHLERMKHFQDTLRVREARDIHLQEQNLTKVNAFSSLTSVSMMLFGGLHLFIVKSMFNPSSALFKVFKKLIF</sequence>
<dbReference type="Proteomes" id="UP000827092">
    <property type="component" value="Unassembled WGS sequence"/>
</dbReference>
<evidence type="ECO:0000256" key="7">
    <source>
        <dbReference type="ARBA" id="ARBA00023136"/>
    </source>
</evidence>
<dbReference type="EMBL" id="JAFNEN010000038">
    <property type="protein sequence ID" value="KAG8198592.1"/>
    <property type="molecule type" value="Genomic_DNA"/>
</dbReference>
<keyword evidence="4 9" id="KW-0812">Transmembrane</keyword>
<keyword evidence="14" id="KW-1185">Reference proteome</keyword>
<evidence type="ECO:0000256" key="8">
    <source>
        <dbReference type="ARBA" id="ARBA00037847"/>
    </source>
</evidence>
<comment type="subcellular location">
    <subcellularLocation>
        <location evidence="8">Endomembrane system</location>
        <topology evidence="8">Single-pass membrane protein</topology>
    </subcellularLocation>
    <subcellularLocation>
        <location evidence="1 9">Membrane</location>
        <topology evidence="1 9">Single-pass type I membrane protein</topology>
    </subcellularLocation>
</comment>
<name>A0AAV6VPG9_9ARAC</name>
<accession>A0AAV6VPG9</accession>
<evidence type="ECO:0000313" key="14">
    <source>
        <dbReference type="Proteomes" id="UP000827092"/>
    </source>
</evidence>
<organism evidence="13 14">
    <name type="scientific">Oedothorax gibbosus</name>
    <dbReference type="NCBI Taxonomy" id="931172"/>
    <lineage>
        <taxon>Eukaryota</taxon>
        <taxon>Metazoa</taxon>
        <taxon>Ecdysozoa</taxon>
        <taxon>Arthropoda</taxon>
        <taxon>Chelicerata</taxon>
        <taxon>Arachnida</taxon>
        <taxon>Araneae</taxon>
        <taxon>Araneomorphae</taxon>
        <taxon>Entelegynae</taxon>
        <taxon>Araneoidea</taxon>
        <taxon>Linyphiidae</taxon>
        <taxon>Erigoninae</taxon>
        <taxon>Oedothorax</taxon>
    </lineage>
</organism>
<dbReference type="SMART" id="SM01190">
    <property type="entry name" value="EMP24_GP25L"/>
    <property type="match status" value="1"/>
</dbReference>
<evidence type="ECO:0000256" key="10">
    <source>
        <dbReference type="SAM" id="Phobius"/>
    </source>
</evidence>
<feature type="chain" id="PRO_5043809478" description="GOLD domain-containing protein" evidence="11">
    <location>
        <begin position="22"/>
        <end position="239"/>
    </location>
</feature>
<keyword evidence="5 11" id="KW-0732">Signal</keyword>